<reference evidence="1" key="1">
    <citation type="journal article" date="2019" name="MBio">
        <title>Virus Genomes from Deep Sea Sediments Expand the Ocean Megavirome and Support Independent Origins of Viral Gigantism.</title>
        <authorList>
            <person name="Backstrom D."/>
            <person name="Yutin N."/>
            <person name="Jorgensen S.L."/>
            <person name="Dharamshi J."/>
            <person name="Homa F."/>
            <person name="Zaremba-Niedwiedzka K."/>
            <person name="Spang A."/>
            <person name="Wolf Y.I."/>
            <person name="Koonin E.V."/>
            <person name="Ettema T.J."/>
        </authorList>
    </citation>
    <scope>NUCLEOTIDE SEQUENCE</scope>
</reference>
<evidence type="ECO:0000313" key="1">
    <source>
        <dbReference type="EMBL" id="QBK90392.1"/>
    </source>
</evidence>
<protein>
    <submittedName>
        <fullName evidence="1">A1L transcription factor/late transcription factor VLTF-2</fullName>
    </submittedName>
</protein>
<name>A0A481Z4P5_9VIRU</name>
<dbReference type="EMBL" id="MK500481">
    <property type="protein sequence ID" value="QBK90392.1"/>
    <property type="molecule type" value="Genomic_DNA"/>
</dbReference>
<sequence>MSNVIYLRGVNWQHLLEQYLLGEFTEDTLSSSGKTQLKQSFEKPLVRGTTGEAPTYTYKEEGANVLIFTTNCEQFELKKEECLGGSEGEGGLAIIKGQQCRWCRDPIRRKPIGIPVAYLRDVRDDKNIMHLEGVYCTFECTFSGLKSKTLGGCVKDRYRFSEAYLKLIFDRAHPDMCLKEAHSWELHENNGGILSSEAFHNTHHYFTELPSWYFLPCKEMYRQITG</sequence>
<proteinExistence type="predicted"/>
<accession>A0A481Z4P5</accession>
<gene>
    <name evidence="1" type="ORF">LCPAC103_00730</name>
</gene>
<organism evidence="1">
    <name type="scientific">Pithovirus LCPAC103</name>
    <dbReference type="NCBI Taxonomy" id="2506588"/>
    <lineage>
        <taxon>Viruses</taxon>
        <taxon>Pithoviruses</taxon>
    </lineage>
</organism>